<dbReference type="InterPro" id="IPR010994">
    <property type="entry name" value="RuvA_2-like"/>
</dbReference>
<proteinExistence type="predicted"/>
<dbReference type="Proteomes" id="UP001064262">
    <property type="component" value="Unassembled WGS sequence"/>
</dbReference>
<comment type="caution">
    <text evidence="6">The sequence shown here is derived from an EMBL/GenBank/DDBJ whole genome shotgun (WGS) entry which is preliminary data.</text>
</comment>
<keyword evidence="7" id="KW-1185">Reference proteome</keyword>
<dbReference type="Pfam" id="PF12836">
    <property type="entry name" value="HHH_3"/>
    <property type="match status" value="1"/>
</dbReference>
<dbReference type="PROSITE" id="PS51318">
    <property type="entry name" value="TAT"/>
    <property type="match status" value="1"/>
</dbReference>
<dbReference type="RefSeq" id="WP_267141423.1">
    <property type="nucleotide sequence ID" value="NZ_JAODIL010000057.1"/>
</dbReference>
<feature type="domain" description="Helix-hairpin-helix DNA-binding motif class 1" evidence="5">
    <location>
        <begin position="61"/>
        <end position="80"/>
    </location>
</feature>
<dbReference type="GO" id="GO:0015627">
    <property type="term" value="C:type II protein secretion system complex"/>
    <property type="evidence" value="ECO:0007669"/>
    <property type="project" value="TreeGrafter"/>
</dbReference>
<keyword evidence="2" id="KW-0677">Repeat</keyword>
<evidence type="ECO:0000256" key="3">
    <source>
        <dbReference type="ARBA" id="ARBA00070757"/>
    </source>
</evidence>
<dbReference type="GO" id="GO:0003677">
    <property type="term" value="F:DNA binding"/>
    <property type="evidence" value="ECO:0007669"/>
    <property type="project" value="InterPro"/>
</dbReference>
<dbReference type="InterPro" id="IPR006311">
    <property type="entry name" value="TAT_signal"/>
</dbReference>
<evidence type="ECO:0000313" key="7">
    <source>
        <dbReference type="Proteomes" id="UP001064262"/>
    </source>
</evidence>
<dbReference type="GO" id="GO:0006281">
    <property type="term" value="P:DNA repair"/>
    <property type="evidence" value="ECO:0007669"/>
    <property type="project" value="InterPro"/>
</dbReference>
<organism evidence="6 7">
    <name type="scientific">Winslowiella arboricola</name>
    <dbReference type="NCBI Taxonomy" id="2978220"/>
    <lineage>
        <taxon>Bacteria</taxon>
        <taxon>Pseudomonadati</taxon>
        <taxon>Pseudomonadota</taxon>
        <taxon>Gammaproteobacteria</taxon>
        <taxon>Enterobacterales</taxon>
        <taxon>Erwiniaceae</taxon>
        <taxon>Winslowiella</taxon>
    </lineage>
</organism>
<evidence type="ECO:0000313" key="6">
    <source>
        <dbReference type="EMBL" id="MCU5776004.1"/>
    </source>
</evidence>
<keyword evidence="1 4" id="KW-0732">Signal</keyword>
<dbReference type="GO" id="GO:0015628">
    <property type="term" value="P:protein secretion by the type II secretion system"/>
    <property type="evidence" value="ECO:0007669"/>
    <property type="project" value="TreeGrafter"/>
</dbReference>
<accession>A0A9J6PMZ1</accession>
<dbReference type="InterPro" id="IPR004509">
    <property type="entry name" value="Competence_ComEA_HhH"/>
</dbReference>
<evidence type="ECO:0000256" key="2">
    <source>
        <dbReference type="ARBA" id="ARBA00022737"/>
    </source>
</evidence>
<evidence type="ECO:0000259" key="5">
    <source>
        <dbReference type="SMART" id="SM00278"/>
    </source>
</evidence>
<evidence type="ECO:0000256" key="1">
    <source>
        <dbReference type="ARBA" id="ARBA00022729"/>
    </source>
</evidence>
<dbReference type="InterPro" id="IPR051675">
    <property type="entry name" value="Endo/Exo/Phosphatase_dom_1"/>
</dbReference>
<dbReference type="PANTHER" id="PTHR21180:SF32">
    <property type="entry name" value="ENDONUCLEASE_EXONUCLEASE_PHOSPHATASE FAMILY DOMAIN-CONTAINING PROTEIN 1"/>
    <property type="match status" value="1"/>
</dbReference>
<feature type="chain" id="PRO_5039924667" description="Uncharacterized protein YbaV" evidence="4">
    <location>
        <begin position="26"/>
        <end position="113"/>
    </location>
</feature>
<dbReference type="Gene3D" id="1.10.150.280">
    <property type="entry name" value="AF1531-like domain"/>
    <property type="match status" value="1"/>
</dbReference>
<feature type="signal peptide" evidence="4">
    <location>
        <begin position="1"/>
        <end position="25"/>
    </location>
</feature>
<dbReference type="AlphaFoldDB" id="A0A9J6PMZ1"/>
<evidence type="ECO:0000256" key="4">
    <source>
        <dbReference type="SAM" id="SignalP"/>
    </source>
</evidence>
<gene>
    <name evidence="6" type="ORF">N5923_00640</name>
</gene>
<dbReference type="NCBIfam" id="TIGR00426">
    <property type="entry name" value="competence protein ComEA helix-hairpin-helix repeat region"/>
    <property type="match status" value="1"/>
</dbReference>
<dbReference type="SUPFAM" id="SSF47781">
    <property type="entry name" value="RuvA domain 2-like"/>
    <property type="match status" value="1"/>
</dbReference>
<dbReference type="PANTHER" id="PTHR21180">
    <property type="entry name" value="ENDONUCLEASE/EXONUCLEASE/PHOSPHATASE FAMILY DOMAIN-CONTAINING PROTEIN 1"/>
    <property type="match status" value="1"/>
</dbReference>
<feature type="domain" description="Helix-hairpin-helix DNA-binding motif class 1" evidence="5">
    <location>
        <begin position="91"/>
        <end position="110"/>
    </location>
</feature>
<sequence length="113" mass="11776">MIKNRRNAMVLALMLGVGALSPTFAAEPQSALAEARTVADNSTDAAAEQGIVSINSASAEELAAAMSGVGLKKAESIVSYREKYGPFSAVEQLKEVPGIGSALVERNAERLKL</sequence>
<protein>
    <recommendedName>
        <fullName evidence="3">Uncharacterized protein YbaV</fullName>
    </recommendedName>
</protein>
<dbReference type="InterPro" id="IPR003583">
    <property type="entry name" value="Hlx-hairpin-Hlx_DNA-bd_motif"/>
</dbReference>
<dbReference type="FunFam" id="1.10.150.280:FF:000001">
    <property type="entry name" value="Competence protein ComEA helix-hairpin-helix repeat region"/>
    <property type="match status" value="1"/>
</dbReference>
<name>A0A9J6PMZ1_9GAMM</name>
<reference evidence="6" key="1">
    <citation type="submission" date="2022-09" db="EMBL/GenBank/DDBJ databases">
        <title>Winslowiella arboricola sp. nov., isolated from bleeding cankers on broadleaf hosts.</title>
        <authorList>
            <person name="Brady C."/>
            <person name="Kaur S."/>
            <person name="Crampton B."/>
            <person name="Maddock D."/>
            <person name="Arnold D."/>
            <person name="Denman S."/>
        </authorList>
    </citation>
    <scope>NUCLEOTIDE SEQUENCE</scope>
    <source>
        <strain evidence="6">BAC 15a-03b</strain>
    </source>
</reference>
<dbReference type="EMBL" id="JAODIM010000029">
    <property type="protein sequence ID" value="MCU5776004.1"/>
    <property type="molecule type" value="Genomic_DNA"/>
</dbReference>
<dbReference type="SMART" id="SM00278">
    <property type="entry name" value="HhH1"/>
    <property type="match status" value="2"/>
</dbReference>